<dbReference type="Proteomes" id="UP000250266">
    <property type="component" value="Unassembled WGS sequence"/>
</dbReference>
<keyword evidence="3" id="KW-1185">Reference proteome</keyword>
<sequence>MRVNCCLLGCSWRLDFLTWACLTSPPKQRGWVFQEGIFPARVLHYGFGAGEGVQHPAFL</sequence>
<feature type="signal peptide" evidence="1">
    <location>
        <begin position="1"/>
        <end position="20"/>
    </location>
</feature>
<gene>
    <name evidence="2" type="ORF">K432DRAFT_382800</name>
</gene>
<feature type="chain" id="PRO_5034759647" evidence="1">
    <location>
        <begin position="21"/>
        <end position="59"/>
    </location>
</feature>
<dbReference type="EMBL" id="KV744990">
    <property type="protein sequence ID" value="OCK79733.1"/>
    <property type="molecule type" value="Genomic_DNA"/>
</dbReference>
<protein>
    <submittedName>
        <fullName evidence="2">Uncharacterized protein</fullName>
    </submittedName>
</protein>
<reference evidence="2 3" key="1">
    <citation type="journal article" date="2016" name="Nat. Commun.">
        <title>Ectomycorrhizal ecology is imprinted in the genome of the dominant symbiotic fungus Cenococcum geophilum.</title>
        <authorList>
            <consortium name="DOE Joint Genome Institute"/>
            <person name="Peter M."/>
            <person name="Kohler A."/>
            <person name="Ohm R.A."/>
            <person name="Kuo A."/>
            <person name="Krutzmann J."/>
            <person name="Morin E."/>
            <person name="Arend M."/>
            <person name="Barry K.W."/>
            <person name="Binder M."/>
            <person name="Choi C."/>
            <person name="Clum A."/>
            <person name="Copeland A."/>
            <person name="Grisel N."/>
            <person name="Haridas S."/>
            <person name="Kipfer T."/>
            <person name="LaButti K."/>
            <person name="Lindquist E."/>
            <person name="Lipzen A."/>
            <person name="Maire R."/>
            <person name="Meier B."/>
            <person name="Mihaltcheva S."/>
            <person name="Molinier V."/>
            <person name="Murat C."/>
            <person name="Poggeler S."/>
            <person name="Quandt C.A."/>
            <person name="Sperisen C."/>
            <person name="Tritt A."/>
            <person name="Tisserant E."/>
            <person name="Crous P.W."/>
            <person name="Henrissat B."/>
            <person name="Nehls U."/>
            <person name="Egli S."/>
            <person name="Spatafora J.W."/>
            <person name="Grigoriev I.V."/>
            <person name="Martin F.M."/>
        </authorList>
    </citation>
    <scope>NUCLEOTIDE SEQUENCE [LARGE SCALE GENOMIC DNA]</scope>
    <source>
        <strain evidence="2 3">CBS 459.81</strain>
    </source>
</reference>
<keyword evidence="1" id="KW-0732">Signal</keyword>
<name>A0A8E2E9H3_9PEZI</name>
<organism evidence="2 3">
    <name type="scientific">Lepidopterella palustris CBS 459.81</name>
    <dbReference type="NCBI Taxonomy" id="1314670"/>
    <lineage>
        <taxon>Eukaryota</taxon>
        <taxon>Fungi</taxon>
        <taxon>Dikarya</taxon>
        <taxon>Ascomycota</taxon>
        <taxon>Pezizomycotina</taxon>
        <taxon>Dothideomycetes</taxon>
        <taxon>Pleosporomycetidae</taxon>
        <taxon>Mytilinidiales</taxon>
        <taxon>Argynnaceae</taxon>
        <taxon>Lepidopterella</taxon>
    </lineage>
</organism>
<proteinExistence type="predicted"/>
<accession>A0A8E2E9H3</accession>
<dbReference type="AlphaFoldDB" id="A0A8E2E9H3"/>
<evidence type="ECO:0000313" key="2">
    <source>
        <dbReference type="EMBL" id="OCK79733.1"/>
    </source>
</evidence>
<evidence type="ECO:0000313" key="3">
    <source>
        <dbReference type="Proteomes" id="UP000250266"/>
    </source>
</evidence>
<evidence type="ECO:0000256" key="1">
    <source>
        <dbReference type="SAM" id="SignalP"/>
    </source>
</evidence>